<name>A0ABR7JTV4_9FIRM</name>
<sequence>MGKETYNLQIPISTSFKDILKELADEDDRALRVYCRRVLEEHVKSLGKDIENKDKTNKESVTTKEVTKETEPTKPKVGGFR</sequence>
<reference evidence="2 3" key="1">
    <citation type="submission" date="2020-08" db="EMBL/GenBank/DDBJ databases">
        <authorList>
            <person name="Liu C."/>
            <person name="Sun Q."/>
        </authorList>
    </citation>
    <scope>NUCLEOTIDE SEQUENCE [LARGE SCALE GENOMIC DNA]</scope>
    <source>
        <strain evidence="2 3">NSJ-18</strain>
    </source>
</reference>
<proteinExistence type="predicted"/>
<protein>
    <recommendedName>
        <fullName evidence="4">CopG-like ribbon-helix-helix domain-containing protein</fullName>
    </recommendedName>
</protein>
<dbReference type="RefSeq" id="WP_153972939.1">
    <property type="nucleotide sequence ID" value="NZ_JACRWE010000014.1"/>
</dbReference>
<evidence type="ECO:0000256" key="1">
    <source>
        <dbReference type="SAM" id="MobiDB-lite"/>
    </source>
</evidence>
<keyword evidence="3" id="KW-1185">Reference proteome</keyword>
<dbReference type="EMBL" id="JACRWE010000014">
    <property type="protein sequence ID" value="MBC5998300.1"/>
    <property type="molecule type" value="Genomic_DNA"/>
</dbReference>
<evidence type="ECO:0000313" key="2">
    <source>
        <dbReference type="EMBL" id="MBC5998300.1"/>
    </source>
</evidence>
<feature type="compositionally biased region" description="Basic and acidic residues" evidence="1">
    <location>
        <begin position="50"/>
        <end position="74"/>
    </location>
</feature>
<evidence type="ECO:0000313" key="3">
    <source>
        <dbReference type="Proteomes" id="UP000609849"/>
    </source>
</evidence>
<gene>
    <name evidence="2" type="ORF">H8923_16240</name>
</gene>
<evidence type="ECO:0008006" key="4">
    <source>
        <dbReference type="Google" id="ProtNLM"/>
    </source>
</evidence>
<dbReference type="Proteomes" id="UP000609849">
    <property type="component" value="Unassembled WGS sequence"/>
</dbReference>
<comment type="caution">
    <text evidence="2">The sequence shown here is derived from an EMBL/GenBank/DDBJ whole genome shotgun (WGS) entry which is preliminary data.</text>
</comment>
<feature type="region of interest" description="Disordered" evidence="1">
    <location>
        <begin position="50"/>
        <end position="81"/>
    </location>
</feature>
<accession>A0ABR7JTV4</accession>
<organism evidence="2 3">
    <name type="scientific">Romboutsia faecis</name>
    <dbReference type="NCBI Taxonomy" id="2764597"/>
    <lineage>
        <taxon>Bacteria</taxon>
        <taxon>Bacillati</taxon>
        <taxon>Bacillota</taxon>
        <taxon>Clostridia</taxon>
        <taxon>Peptostreptococcales</taxon>
        <taxon>Peptostreptococcaceae</taxon>
        <taxon>Romboutsia</taxon>
    </lineage>
</organism>